<dbReference type="eggNOG" id="COG2197">
    <property type="taxonomic scope" value="Bacteria"/>
</dbReference>
<dbReference type="OrthoDB" id="1077888at2"/>
<dbReference type="GO" id="GO:0003677">
    <property type="term" value="F:DNA binding"/>
    <property type="evidence" value="ECO:0007669"/>
    <property type="project" value="UniProtKB-KW"/>
</dbReference>
<accession>A0A0S2KK16</accession>
<organism evidence="4 5">
    <name type="scientific">Hoylesella enoeca</name>
    <dbReference type="NCBI Taxonomy" id="76123"/>
    <lineage>
        <taxon>Bacteria</taxon>
        <taxon>Pseudomonadati</taxon>
        <taxon>Bacteroidota</taxon>
        <taxon>Bacteroidia</taxon>
        <taxon>Bacteroidales</taxon>
        <taxon>Prevotellaceae</taxon>
        <taxon>Hoylesella</taxon>
    </lineage>
</organism>
<keyword evidence="1" id="KW-0238">DNA-binding</keyword>
<dbReference type="SMART" id="SM00448">
    <property type="entry name" value="REC"/>
    <property type="match status" value="1"/>
</dbReference>
<dbReference type="PROSITE" id="PS50110">
    <property type="entry name" value="RESPONSE_REGULATORY"/>
    <property type="match status" value="1"/>
</dbReference>
<evidence type="ECO:0000313" key="4">
    <source>
        <dbReference type="EMBL" id="ALO48648.1"/>
    </source>
</evidence>
<sequence>MDNFKVIIVEDVPLELKGTEGIFRNEIPEATIIGTAETETAYWKQIKQQLPDLVLLDLGLGGSTTVGVEICRQTKESYPHVKVLIFTGEILNEKLWVDVLDAGCDGIILKSGELLTRGDVASVMNGKRMVFNEPILKKIVERFKYSVNNQLMRQEALINYEIDEYDERFLRHLALGYTKEQITNLRGMPFGVKSLEKRQNELVQKLFPNGNGGIGINATRLVVRALELRILDIDDLHPDDD</sequence>
<dbReference type="RefSeq" id="WP_025065702.1">
    <property type="nucleotide sequence ID" value="NZ_CP013195.1"/>
</dbReference>
<keyword evidence="5" id="KW-1185">Reference proteome</keyword>
<dbReference type="Gene3D" id="3.40.50.2300">
    <property type="match status" value="1"/>
</dbReference>
<evidence type="ECO:0000256" key="2">
    <source>
        <dbReference type="PROSITE-ProRule" id="PRU00169"/>
    </source>
</evidence>
<gene>
    <name evidence="4" type="ORF">AS203_05785</name>
</gene>
<dbReference type="SUPFAM" id="SSF52172">
    <property type="entry name" value="CheY-like"/>
    <property type="match status" value="1"/>
</dbReference>
<dbReference type="AlphaFoldDB" id="A0A0S2KK16"/>
<keyword evidence="2" id="KW-0597">Phosphoprotein</keyword>
<dbReference type="InterPro" id="IPR001789">
    <property type="entry name" value="Sig_transdc_resp-reg_receiver"/>
</dbReference>
<dbReference type="PANTHER" id="PTHR43214">
    <property type="entry name" value="TWO-COMPONENT RESPONSE REGULATOR"/>
    <property type="match status" value="1"/>
</dbReference>
<dbReference type="InterPro" id="IPR011006">
    <property type="entry name" value="CheY-like_superfamily"/>
</dbReference>
<reference evidence="5" key="1">
    <citation type="submission" date="2015-11" db="EMBL/GenBank/DDBJ databases">
        <authorList>
            <person name="Holder M.E."/>
            <person name="Ajami N.J."/>
            <person name="Petrosino J.F."/>
        </authorList>
    </citation>
    <scope>NUCLEOTIDE SEQUENCE [LARGE SCALE GENOMIC DNA]</scope>
    <source>
        <strain evidence="5">F0113</strain>
    </source>
</reference>
<dbReference type="Proteomes" id="UP000056252">
    <property type="component" value="Chromosome"/>
</dbReference>
<evidence type="ECO:0000313" key="5">
    <source>
        <dbReference type="Proteomes" id="UP000056252"/>
    </source>
</evidence>
<evidence type="ECO:0000256" key="1">
    <source>
        <dbReference type="ARBA" id="ARBA00023125"/>
    </source>
</evidence>
<proteinExistence type="predicted"/>
<name>A0A0S2KK16_9BACT</name>
<feature type="domain" description="Response regulatory" evidence="3">
    <location>
        <begin position="5"/>
        <end position="125"/>
    </location>
</feature>
<dbReference type="InterPro" id="IPR039420">
    <property type="entry name" value="WalR-like"/>
</dbReference>
<dbReference type="Pfam" id="PF00072">
    <property type="entry name" value="Response_reg"/>
    <property type="match status" value="1"/>
</dbReference>
<feature type="modified residue" description="4-aspartylphosphate" evidence="2">
    <location>
        <position position="57"/>
    </location>
</feature>
<dbReference type="EMBL" id="CP013195">
    <property type="protein sequence ID" value="ALO48648.1"/>
    <property type="molecule type" value="Genomic_DNA"/>
</dbReference>
<dbReference type="KEGG" id="peo:AS203_05785"/>
<dbReference type="InterPro" id="IPR045976">
    <property type="entry name" value="DUF5932"/>
</dbReference>
<dbReference type="PANTHER" id="PTHR43214:SF43">
    <property type="entry name" value="TWO-COMPONENT RESPONSE REGULATOR"/>
    <property type="match status" value="1"/>
</dbReference>
<protein>
    <recommendedName>
        <fullName evidence="3">Response regulatory domain-containing protein</fullName>
    </recommendedName>
</protein>
<dbReference type="GO" id="GO:0000160">
    <property type="term" value="P:phosphorelay signal transduction system"/>
    <property type="evidence" value="ECO:0007669"/>
    <property type="project" value="InterPro"/>
</dbReference>
<evidence type="ECO:0000259" key="3">
    <source>
        <dbReference type="PROSITE" id="PS50110"/>
    </source>
</evidence>
<dbReference type="STRING" id="76123.AS203_05785"/>
<dbReference type="Pfam" id="PF19355">
    <property type="entry name" value="DUF5932"/>
    <property type="match status" value="1"/>
</dbReference>